<dbReference type="Pfam" id="PF04773">
    <property type="entry name" value="FecR"/>
    <property type="match status" value="1"/>
</dbReference>
<sequence length="324" mass="37898">MEEKLPKYFSGELEQSDISKLLNEVGNDELLQKEFVGMQNVHALMQLPQLPNDEQEGRRGFQLFMQLLKRRERQQVVWRTMQYAAVALVLIASTFFATRYFLVGSDGEMEPNRLVVPAGQRAQLTLPDGTLVWLNAQSSLTFPARFHGKTRRVSVSGEAYFDVASNSRKPFIVSTQEMEMRVLGTEFNVYSYPEADYIRTDLVEGSLMVYSKRSPQTRVTLKPNEQVVMREGKMYVRKINSPDYFLWKDGIYSFENERLIDIIEKLQLYYDVKIIVKDPEIFNVRYTGKFRQRDGIDEILRIIQKIQKFTIEKERKTNTITLKR</sequence>
<dbReference type="PIRSF" id="PIRSF018266">
    <property type="entry name" value="FecR"/>
    <property type="match status" value="1"/>
</dbReference>
<evidence type="ECO:0008006" key="6">
    <source>
        <dbReference type="Google" id="ProtNLM"/>
    </source>
</evidence>
<feature type="transmembrane region" description="Helical" evidence="1">
    <location>
        <begin position="80"/>
        <end position="102"/>
    </location>
</feature>
<dbReference type="EMBL" id="LT608328">
    <property type="protein sequence ID" value="SCM55159.1"/>
    <property type="molecule type" value="Genomic_DNA"/>
</dbReference>
<feature type="domain" description="FecR protein" evidence="2">
    <location>
        <begin position="113"/>
        <end position="206"/>
    </location>
</feature>
<dbReference type="Gene3D" id="3.55.50.30">
    <property type="match status" value="1"/>
</dbReference>
<dbReference type="InterPro" id="IPR032508">
    <property type="entry name" value="FecR_C"/>
</dbReference>
<evidence type="ECO:0000259" key="3">
    <source>
        <dbReference type="Pfam" id="PF16344"/>
    </source>
</evidence>
<dbReference type="GO" id="GO:0016989">
    <property type="term" value="F:sigma factor antagonist activity"/>
    <property type="evidence" value="ECO:0007669"/>
    <property type="project" value="TreeGrafter"/>
</dbReference>
<reference evidence="4 5" key="1">
    <citation type="submission" date="2016-08" db="EMBL/GenBank/DDBJ databases">
        <authorList>
            <person name="Seilhamer J.J."/>
        </authorList>
    </citation>
    <scope>NUCLEOTIDE SEQUENCE [LARGE SCALE GENOMIC DNA]</scope>
    <source>
        <strain evidence="4">ING2-E5A</strain>
    </source>
</reference>
<proteinExistence type="predicted"/>
<dbReference type="FunFam" id="2.60.120.1440:FF:000001">
    <property type="entry name" value="Putative anti-sigma factor"/>
    <property type="match status" value="1"/>
</dbReference>
<evidence type="ECO:0000313" key="4">
    <source>
        <dbReference type="EMBL" id="SCM55159.1"/>
    </source>
</evidence>
<dbReference type="InterPro" id="IPR012373">
    <property type="entry name" value="Ferrdict_sens_TM"/>
</dbReference>
<dbReference type="KEGG" id="pmuc:ING2E5A_0074"/>
<dbReference type="RefSeq" id="WP_071135694.1">
    <property type="nucleotide sequence ID" value="NZ_DUQN01000139.1"/>
</dbReference>
<dbReference type="PANTHER" id="PTHR30273">
    <property type="entry name" value="PERIPLASMIC SIGNAL SENSOR AND SIGMA FACTOR ACTIVATOR FECR-RELATED"/>
    <property type="match status" value="1"/>
</dbReference>
<evidence type="ECO:0000256" key="1">
    <source>
        <dbReference type="SAM" id="Phobius"/>
    </source>
</evidence>
<accession>A0A1G4G3D8</accession>
<dbReference type="Gene3D" id="2.60.120.1440">
    <property type="match status" value="1"/>
</dbReference>
<keyword evidence="1" id="KW-0472">Membrane</keyword>
<protein>
    <recommendedName>
        <fullName evidence="6">DUF4974 domain-containing protein</fullName>
    </recommendedName>
</protein>
<organism evidence="4 5">
    <name type="scientific">Petrimonas mucosa</name>
    <dbReference type="NCBI Taxonomy" id="1642646"/>
    <lineage>
        <taxon>Bacteria</taxon>
        <taxon>Pseudomonadati</taxon>
        <taxon>Bacteroidota</taxon>
        <taxon>Bacteroidia</taxon>
        <taxon>Bacteroidales</taxon>
        <taxon>Dysgonomonadaceae</taxon>
        <taxon>Petrimonas</taxon>
    </lineage>
</organism>
<dbReference type="Pfam" id="PF16344">
    <property type="entry name" value="FecR_C"/>
    <property type="match status" value="1"/>
</dbReference>
<dbReference type="AlphaFoldDB" id="A0A1G4G3D8"/>
<dbReference type="STRING" id="1642646.ING2E5A_0074"/>
<keyword evidence="1" id="KW-0812">Transmembrane</keyword>
<evidence type="ECO:0000313" key="5">
    <source>
        <dbReference type="Proteomes" id="UP000178485"/>
    </source>
</evidence>
<name>A0A1G4G3D8_9BACT</name>
<dbReference type="Proteomes" id="UP000178485">
    <property type="component" value="Chromosome i"/>
</dbReference>
<keyword evidence="5" id="KW-1185">Reference proteome</keyword>
<dbReference type="PANTHER" id="PTHR30273:SF2">
    <property type="entry name" value="PROTEIN FECR"/>
    <property type="match status" value="1"/>
</dbReference>
<feature type="domain" description="Protein FecR C-terminal" evidence="3">
    <location>
        <begin position="252"/>
        <end position="319"/>
    </location>
</feature>
<keyword evidence="1" id="KW-1133">Transmembrane helix</keyword>
<evidence type="ECO:0000259" key="2">
    <source>
        <dbReference type="Pfam" id="PF04773"/>
    </source>
</evidence>
<dbReference type="InterPro" id="IPR006860">
    <property type="entry name" value="FecR"/>
</dbReference>
<gene>
    <name evidence="4" type="ORF">ING2E5A_0074</name>
</gene>